<feature type="transmembrane region" description="Helical" evidence="11">
    <location>
        <begin position="18"/>
        <end position="40"/>
    </location>
</feature>
<feature type="transmembrane region" description="Helical" evidence="11">
    <location>
        <begin position="61"/>
        <end position="83"/>
    </location>
</feature>
<evidence type="ECO:0000256" key="3">
    <source>
        <dbReference type="ARBA" id="ARBA00022475"/>
    </source>
</evidence>
<feature type="transmembrane region" description="Helical" evidence="11">
    <location>
        <begin position="229"/>
        <end position="251"/>
    </location>
</feature>
<organism evidence="12">
    <name type="scientific">Archaeoglobus fulgidus</name>
    <dbReference type="NCBI Taxonomy" id="2234"/>
    <lineage>
        <taxon>Archaea</taxon>
        <taxon>Methanobacteriati</taxon>
        <taxon>Methanobacteriota</taxon>
        <taxon>Archaeoglobi</taxon>
        <taxon>Archaeoglobales</taxon>
        <taxon>Archaeoglobaceae</taxon>
        <taxon>Archaeoglobus</taxon>
    </lineage>
</organism>
<keyword evidence="6" id="KW-0479">Metal-binding</keyword>
<dbReference type="InterPro" id="IPR002585">
    <property type="entry name" value="Cyt-d_ubiquinol_oxidase_su_1"/>
</dbReference>
<dbReference type="PANTHER" id="PTHR30365:SF14">
    <property type="entry name" value="CYTOCHROME BD MENAQUINOL OXIDASE SUBUNIT I-RELATED"/>
    <property type="match status" value="1"/>
</dbReference>
<evidence type="ECO:0000256" key="1">
    <source>
        <dbReference type="ARBA" id="ARBA00004651"/>
    </source>
</evidence>
<dbReference type="AlphaFoldDB" id="A0A7C3MH70"/>
<keyword evidence="3" id="KW-1003">Cell membrane</keyword>
<keyword evidence="8 11" id="KW-1133">Transmembrane helix</keyword>
<keyword evidence="9" id="KW-0408">Iron</keyword>
<feature type="transmembrane region" description="Helical" evidence="11">
    <location>
        <begin position="263"/>
        <end position="286"/>
    </location>
</feature>
<keyword evidence="4" id="KW-0349">Heme</keyword>
<reference evidence="12" key="1">
    <citation type="journal article" date="2020" name="mSystems">
        <title>Genome- and Community-Level Interaction Insights into Carbon Utilization and Element Cycling Functions of Hydrothermarchaeota in Hydrothermal Sediment.</title>
        <authorList>
            <person name="Zhou Z."/>
            <person name="Liu Y."/>
            <person name="Xu W."/>
            <person name="Pan J."/>
            <person name="Luo Z.H."/>
            <person name="Li M."/>
        </authorList>
    </citation>
    <scope>NUCLEOTIDE SEQUENCE [LARGE SCALE GENOMIC DNA]</scope>
    <source>
        <strain evidence="12">SpSt-87</strain>
    </source>
</reference>
<accession>A0A7C3MH70</accession>
<dbReference type="PANTHER" id="PTHR30365">
    <property type="entry name" value="CYTOCHROME D UBIQUINOL OXIDASE"/>
    <property type="match status" value="1"/>
</dbReference>
<dbReference type="GO" id="GO:0020037">
    <property type="term" value="F:heme binding"/>
    <property type="evidence" value="ECO:0007669"/>
    <property type="project" value="TreeGrafter"/>
</dbReference>
<evidence type="ECO:0000256" key="4">
    <source>
        <dbReference type="ARBA" id="ARBA00022617"/>
    </source>
</evidence>
<evidence type="ECO:0000313" key="12">
    <source>
        <dbReference type="EMBL" id="HFW32950.1"/>
    </source>
</evidence>
<evidence type="ECO:0000256" key="11">
    <source>
        <dbReference type="SAM" id="Phobius"/>
    </source>
</evidence>
<keyword evidence="7" id="KW-0249">Electron transport</keyword>
<protein>
    <submittedName>
        <fullName evidence="12">Cytochrome ubiquinol oxidase subunit I</fullName>
    </submittedName>
</protein>
<evidence type="ECO:0000256" key="8">
    <source>
        <dbReference type="ARBA" id="ARBA00022989"/>
    </source>
</evidence>
<feature type="transmembrane region" description="Helical" evidence="11">
    <location>
        <begin position="411"/>
        <end position="435"/>
    </location>
</feature>
<evidence type="ECO:0000256" key="6">
    <source>
        <dbReference type="ARBA" id="ARBA00022723"/>
    </source>
</evidence>
<dbReference type="Pfam" id="PF01654">
    <property type="entry name" value="Cyt_bd_oxida_I"/>
    <property type="match status" value="1"/>
</dbReference>
<dbReference type="EMBL" id="DTLB01000049">
    <property type="protein sequence ID" value="HFW32950.1"/>
    <property type="molecule type" value="Genomic_DNA"/>
</dbReference>
<feature type="transmembrane region" description="Helical" evidence="11">
    <location>
        <begin position="483"/>
        <end position="516"/>
    </location>
</feature>
<dbReference type="GO" id="GO:0046872">
    <property type="term" value="F:metal ion binding"/>
    <property type="evidence" value="ECO:0007669"/>
    <property type="project" value="UniProtKB-KW"/>
</dbReference>
<sequence length="524" mass="56702">MADVVSVSALLALSSLGIYFHSVFVSITLGFPIAIMGLLYRYSKTGEQFYLSSAKKMTAVLAVNFALGAITGTLVEFGLVQAWTGTIIAISSFAFLPLTFELIAFIWEIATLVLFIVTLGKISPAKSFVILFIYWVFAALSGVLITTVNSWLVAPWGTGAVPAAIYPFMPEFGDAVVDVQKLVLIKAILLASGEPLHVILQNPEVSSKLGIILSEPAVAFNTPYNLWSIVHNLTAAFIVGMSVALAGWMFAYSRRKDERYLSIAKSFFPVLLLLLLIQPTLFGHFMGEQVVNYNPTKFAMMENARESYSNPLVAIIAYGDPNHLIVGFDKFKADCDKHGNATVGDLLNSIGIAKNDIVSASKAVGVSIEAERLESTLRLKLRDVCIADLKKAEDRIAIVHAMYYTKIGGGILALAAVIAFASVLYRIPVLSSVVLRIMGERYFLISLLTAAGAVISSALGWAVREVGRKPWTVYGLLSPEELVNANSIVLSPVFISFMALVILVIGTGGIVAMIIVSRRFGVIK</sequence>
<dbReference type="GO" id="GO:0070069">
    <property type="term" value="C:cytochrome complex"/>
    <property type="evidence" value="ECO:0007669"/>
    <property type="project" value="InterPro"/>
</dbReference>
<feature type="transmembrane region" description="Helical" evidence="11">
    <location>
        <begin position="129"/>
        <end position="152"/>
    </location>
</feature>
<dbReference type="GO" id="GO:0005886">
    <property type="term" value="C:plasma membrane"/>
    <property type="evidence" value="ECO:0007669"/>
    <property type="project" value="UniProtKB-SubCell"/>
</dbReference>
<gene>
    <name evidence="12" type="ORF">ENW66_08410</name>
</gene>
<keyword evidence="10 11" id="KW-0472">Membrane</keyword>
<keyword evidence="5 11" id="KW-0812">Transmembrane</keyword>
<keyword evidence="2" id="KW-0813">Transport</keyword>
<dbReference type="GO" id="GO:0009055">
    <property type="term" value="F:electron transfer activity"/>
    <property type="evidence" value="ECO:0007669"/>
    <property type="project" value="InterPro"/>
</dbReference>
<feature type="transmembrane region" description="Helical" evidence="11">
    <location>
        <begin position="95"/>
        <end position="117"/>
    </location>
</feature>
<proteinExistence type="predicted"/>
<evidence type="ECO:0000256" key="7">
    <source>
        <dbReference type="ARBA" id="ARBA00022982"/>
    </source>
</evidence>
<evidence type="ECO:0000256" key="2">
    <source>
        <dbReference type="ARBA" id="ARBA00022448"/>
    </source>
</evidence>
<evidence type="ECO:0000256" key="5">
    <source>
        <dbReference type="ARBA" id="ARBA00022692"/>
    </source>
</evidence>
<comment type="subcellular location">
    <subcellularLocation>
        <location evidence="1">Cell membrane</location>
        <topology evidence="1">Multi-pass membrane protein</topology>
    </subcellularLocation>
</comment>
<name>A0A7C3MH70_ARCFL</name>
<evidence type="ECO:0000256" key="10">
    <source>
        <dbReference type="ARBA" id="ARBA00023136"/>
    </source>
</evidence>
<dbReference type="GO" id="GO:0019646">
    <property type="term" value="P:aerobic electron transport chain"/>
    <property type="evidence" value="ECO:0007669"/>
    <property type="project" value="InterPro"/>
</dbReference>
<comment type="caution">
    <text evidence="12">The sequence shown here is derived from an EMBL/GenBank/DDBJ whole genome shotgun (WGS) entry which is preliminary data.</text>
</comment>
<evidence type="ECO:0000256" key="9">
    <source>
        <dbReference type="ARBA" id="ARBA00023004"/>
    </source>
</evidence>
<dbReference type="GO" id="GO:0016682">
    <property type="term" value="F:oxidoreductase activity, acting on diphenols and related substances as donors, oxygen as acceptor"/>
    <property type="evidence" value="ECO:0007669"/>
    <property type="project" value="TreeGrafter"/>
</dbReference>
<feature type="transmembrane region" description="Helical" evidence="11">
    <location>
        <begin position="442"/>
        <end position="463"/>
    </location>
</feature>